<protein>
    <recommendedName>
        <fullName evidence="9">K Homology domain-containing protein</fullName>
    </recommendedName>
</protein>
<sequence>MNISCQRRHTEIIKDNSSGDKVVLKLLIPNYAAGSIIGKGGDVINDLQNDSKTRIRLSHNNDTFPGTKERVIVITGSIAGVRQVNRFILEKVSEEGKADKAIQYGVLDKNRNRQLKMIVPNAAAGVIIGKGGSNIKEIQDKSGAHVQVSQKKAQYAIDERILTVTGEFNERLTAWELIIWKCLEDINNLPNTSVSYSHVEPAGTLPALHSNYYGGGNANDRPMDSSAASYDPYTSERYSPTQVTQDAQADRQYGMQSYPPTARNNRPSSYGETVIKIPVPDSIIGAILGKRGKVISDIQNISGAHIQVSQRGDYIPGTKDREVTVTGTNDAAHYADKLIKGYLDKEYKKQASNFVSPQNY</sequence>
<evidence type="ECO:0000256" key="5">
    <source>
        <dbReference type="ARBA" id="ARBA00023187"/>
    </source>
</evidence>
<dbReference type="SUPFAM" id="SSF54791">
    <property type="entry name" value="Eukaryotic type KH-domain (KH-domain type I)"/>
    <property type="match status" value="3"/>
</dbReference>
<dbReference type="eggNOG" id="KOG2191">
    <property type="taxonomic scope" value="Eukaryota"/>
</dbReference>
<keyword evidence="11" id="KW-1185">Reference proteome</keyword>
<dbReference type="GO" id="GO:0000398">
    <property type="term" value="P:mRNA splicing, via spliceosome"/>
    <property type="evidence" value="ECO:0000318"/>
    <property type="project" value="GO_Central"/>
</dbReference>
<dbReference type="GO" id="GO:0005737">
    <property type="term" value="C:cytoplasm"/>
    <property type="evidence" value="ECO:0000318"/>
    <property type="project" value="GO_Central"/>
</dbReference>
<dbReference type="STRING" id="10228.B3S381"/>
<dbReference type="PROSITE" id="PS50084">
    <property type="entry name" value="KH_TYPE_1"/>
    <property type="match status" value="3"/>
</dbReference>
<dbReference type="EMBL" id="DS985248">
    <property type="protein sequence ID" value="EDV22924.1"/>
    <property type="molecule type" value="Genomic_DNA"/>
</dbReference>
<keyword evidence="3" id="KW-0677">Repeat</keyword>
<evidence type="ECO:0000256" key="2">
    <source>
        <dbReference type="ARBA" id="ARBA00022664"/>
    </source>
</evidence>
<dbReference type="SMART" id="SM00322">
    <property type="entry name" value="KH"/>
    <property type="match status" value="3"/>
</dbReference>
<dbReference type="PANTHER" id="PTHR10288">
    <property type="entry name" value="KH DOMAIN CONTAINING RNA BINDING PROTEIN"/>
    <property type="match status" value="1"/>
</dbReference>
<dbReference type="InterPro" id="IPR047275">
    <property type="entry name" value="KH-I_NOVA_rpt1"/>
</dbReference>
<dbReference type="GO" id="GO:0003729">
    <property type="term" value="F:mRNA binding"/>
    <property type="evidence" value="ECO:0000318"/>
    <property type="project" value="GO_Central"/>
</dbReference>
<dbReference type="AlphaFoldDB" id="B3S381"/>
<feature type="domain" description="K Homology" evidence="9">
    <location>
        <begin position="111"/>
        <end position="191"/>
    </location>
</feature>
<dbReference type="Gene3D" id="3.30.1370.10">
    <property type="entry name" value="K Homology domain, type 1"/>
    <property type="match status" value="3"/>
</dbReference>
<dbReference type="InterPro" id="IPR036612">
    <property type="entry name" value="KH_dom_type_1_sf"/>
</dbReference>
<dbReference type="CDD" id="cd22436">
    <property type="entry name" value="KH-I_NOVA_rpt2"/>
    <property type="match status" value="1"/>
</dbReference>
<dbReference type="OMA" id="KYANTPF"/>
<evidence type="ECO:0000256" key="7">
    <source>
        <dbReference type="PROSITE-ProRule" id="PRU00117"/>
    </source>
</evidence>
<feature type="domain" description="K Homology" evidence="9">
    <location>
        <begin position="271"/>
        <end position="344"/>
    </location>
</feature>
<dbReference type="InParanoid" id="B3S381"/>
<evidence type="ECO:0000256" key="6">
    <source>
        <dbReference type="ARBA" id="ARBA00023242"/>
    </source>
</evidence>
<evidence type="ECO:0000259" key="9">
    <source>
        <dbReference type="SMART" id="SM00322"/>
    </source>
</evidence>
<gene>
    <name evidence="10" type="ORF">TRIADDRAFT_28388</name>
</gene>
<evidence type="ECO:0000313" key="11">
    <source>
        <dbReference type="Proteomes" id="UP000009022"/>
    </source>
</evidence>
<dbReference type="OrthoDB" id="441329at2759"/>
<dbReference type="KEGG" id="tad:TRIADDRAFT_28388"/>
<reference evidence="10 11" key="1">
    <citation type="journal article" date="2008" name="Nature">
        <title>The Trichoplax genome and the nature of placozoans.</title>
        <authorList>
            <person name="Srivastava M."/>
            <person name="Begovic E."/>
            <person name="Chapman J."/>
            <person name="Putnam N.H."/>
            <person name="Hellsten U."/>
            <person name="Kawashima T."/>
            <person name="Kuo A."/>
            <person name="Mitros T."/>
            <person name="Salamov A."/>
            <person name="Carpenter M.L."/>
            <person name="Signorovitch A.Y."/>
            <person name="Moreno M.A."/>
            <person name="Kamm K."/>
            <person name="Grimwood J."/>
            <person name="Schmutz J."/>
            <person name="Shapiro H."/>
            <person name="Grigoriev I.V."/>
            <person name="Buss L.W."/>
            <person name="Schierwater B."/>
            <person name="Dellaporta S.L."/>
            <person name="Rokhsar D.S."/>
        </authorList>
    </citation>
    <scope>NUCLEOTIDE SEQUENCE [LARGE SCALE GENOMIC DNA]</scope>
    <source>
        <strain evidence="10 11">Grell-BS-1999</strain>
    </source>
</reference>
<evidence type="ECO:0000256" key="8">
    <source>
        <dbReference type="SAM" id="MobiDB-lite"/>
    </source>
</evidence>
<evidence type="ECO:0000256" key="4">
    <source>
        <dbReference type="ARBA" id="ARBA00022884"/>
    </source>
</evidence>
<keyword evidence="2" id="KW-0507">mRNA processing</keyword>
<keyword evidence="4 7" id="KW-0694">RNA-binding</keyword>
<evidence type="ECO:0000313" key="10">
    <source>
        <dbReference type="EMBL" id="EDV22924.1"/>
    </source>
</evidence>
<name>B3S381_TRIAD</name>
<dbReference type="InterPro" id="IPR047274">
    <property type="entry name" value="KH-I_NOVA_rpt3"/>
</dbReference>
<dbReference type="GeneID" id="6756002"/>
<dbReference type="CDD" id="cd22435">
    <property type="entry name" value="KH-I_NOVA_rpt1"/>
    <property type="match status" value="1"/>
</dbReference>
<evidence type="ECO:0000256" key="1">
    <source>
        <dbReference type="ARBA" id="ARBA00004123"/>
    </source>
</evidence>
<dbReference type="HOGENOM" id="CLU_022670_1_0_1"/>
<feature type="region of interest" description="Disordered" evidence="8">
    <location>
        <begin position="216"/>
        <end position="249"/>
    </location>
</feature>
<keyword evidence="5" id="KW-0508">mRNA splicing</keyword>
<dbReference type="CTD" id="6756002"/>
<feature type="domain" description="K Homology" evidence="9">
    <location>
        <begin position="20"/>
        <end position="93"/>
    </location>
</feature>
<dbReference type="PhylomeDB" id="B3S381"/>
<accession>B3S381</accession>
<proteinExistence type="predicted"/>
<comment type="subcellular location">
    <subcellularLocation>
        <location evidence="1">Nucleus</location>
    </subcellularLocation>
</comment>
<dbReference type="Proteomes" id="UP000009022">
    <property type="component" value="Unassembled WGS sequence"/>
</dbReference>
<dbReference type="InterPro" id="IPR047276">
    <property type="entry name" value="KH-I_NOVA_rpt2"/>
</dbReference>
<dbReference type="FunCoup" id="B3S381">
    <property type="interactions" value="1478"/>
</dbReference>
<keyword evidence="6" id="KW-0539">Nucleus</keyword>
<feature type="compositionally biased region" description="Polar residues" evidence="8">
    <location>
        <begin position="236"/>
        <end position="247"/>
    </location>
</feature>
<dbReference type="Pfam" id="PF00013">
    <property type="entry name" value="KH_1"/>
    <property type="match status" value="3"/>
</dbReference>
<dbReference type="RefSeq" id="XP_002114790.1">
    <property type="nucleotide sequence ID" value="XM_002114754.1"/>
</dbReference>
<dbReference type="GO" id="GO:0000381">
    <property type="term" value="P:regulation of alternative mRNA splicing, via spliceosome"/>
    <property type="evidence" value="ECO:0000318"/>
    <property type="project" value="GO_Central"/>
</dbReference>
<dbReference type="InterPro" id="IPR004087">
    <property type="entry name" value="KH_dom"/>
</dbReference>
<dbReference type="CDD" id="cd09031">
    <property type="entry name" value="KH-I_NOVA_rpt3"/>
    <property type="match status" value="1"/>
</dbReference>
<evidence type="ECO:0000256" key="3">
    <source>
        <dbReference type="ARBA" id="ARBA00022737"/>
    </source>
</evidence>
<dbReference type="InterPro" id="IPR004088">
    <property type="entry name" value="KH_dom_type_1"/>
</dbReference>
<dbReference type="GO" id="GO:0005634">
    <property type="term" value="C:nucleus"/>
    <property type="evidence" value="ECO:0000318"/>
    <property type="project" value="GO_Central"/>
</dbReference>
<organism evidence="10 11">
    <name type="scientific">Trichoplax adhaerens</name>
    <name type="common">Trichoplax reptans</name>
    <dbReference type="NCBI Taxonomy" id="10228"/>
    <lineage>
        <taxon>Eukaryota</taxon>
        <taxon>Metazoa</taxon>
        <taxon>Placozoa</taxon>
        <taxon>Uniplacotomia</taxon>
        <taxon>Trichoplacea</taxon>
        <taxon>Trichoplacidae</taxon>
        <taxon>Trichoplax</taxon>
    </lineage>
</organism>